<sequence length="105" mass="12589">MNMEKKERIWILEHFSKDILQLPHLVRFLVRRWASRCISRIGCFACLSSRQLPPCKMVFNPEETSHLYYWLIFYNKKGKKVLIITYGTIWLKCQAGRFELSETGF</sequence>
<proteinExistence type="predicted"/>
<evidence type="ECO:0000313" key="1">
    <source>
        <dbReference type="EMBL" id="ERN20379.1"/>
    </source>
</evidence>
<dbReference type="EMBL" id="KI392059">
    <property type="protein sequence ID" value="ERN20379.1"/>
    <property type="molecule type" value="Genomic_DNA"/>
</dbReference>
<gene>
    <name evidence="1" type="ORF">AMTR_s00068p00037100</name>
</gene>
<keyword evidence="2" id="KW-1185">Reference proteome</keyword>
<dbReference type="Gramene" id="ERN20379">
    <property type="protein sequence ID" value="ERN20379"/>
    <property type="gene ID" value="AMTR_s00068p00037100"/>
</dbReference>
<name>U5DCW0_AMBTC</name>
<dbReference type="Proteomes" id="UP000017836">
    <property type="component" value="Unassembled WGS sequence"/>
</dbReference>
<organism evidence="1 2">
    <name type="scientific">Amborella trichopoda</name>
    <dbReference type="NCBI Taxonomy" id="13333"/>
    <lineage>
        <taxon>Eukaryota</taxon>
        <taxon>Viridiplantae</taxon>
        <taxon>Streptophyta</taxon>
        <taxon>Embryophyta</taxon>
        <taxon>Tracheophyta</taxon>
        <taxon>Spermatophyta</taxon>
        <taxon>Magnoliopsida</taxon>
        <taxon>Amborellales</taxon>
        <taxon>Amborellaceae</taxon>
        <taxon>Amborella</taxon>
    </lineage>
</organism>
<dbReference type="AlphaFoldDB" id="U5DCW0"/>
<accession>U5DCW0</accession>
<reference evidence="2" key="1">
    <citation type="journal article" date="2013" name="Science">
        <title>The Amborella genome and the evolution of flowering plants.</title>
        <authorList>
            <consortium name="Amborella Genome Project"/>
        </authorList>
    </citation>
    <scope>NUCLEOTIDE SEQUENCE [LARGE SCALE GENOMIC DNA]</scope>
</reference>
<protein>
    <submittedName>
        <fullName evidence="1">Uncharacterized protein</fullName>
    </submittedName>
</protein>
<dbReference type="HOGENOM" id="CLU_2240236_0_0_1"/>
<evidence type="ECO:0000313" key="2">
    <source>
        <dbReference type="Proteomes" id="UP000017836"/>
    </source>
</evidence>